<keyword evidence="3" id="KW-1185">Reference proteome</keyword>
<organism evidence="2 3">
    <name type="scientific">Actinophytocola xanthii</name>
    <dbReference type="NCBI Taxonomy" id="1912961"/>
    <lineage>
        <taxon>Bacteria</taxon>
        <taxon>Bacillati</taxon>
        <taxon>Actinomycetota</taxon>
        <taxon>Actinomycetes</taxon>
        <taxon>Pseudonocardiales</taxon>
        <taxon>Pseudonocardiaceae</taxon>
    </lineage>
</organism>
<comment type="caution">
    <text evidence="2">The sequence shown here is derived from an EMBL/GenBank/DDBJ whole genome shotgun (WGS) entry which is preliminary data.</text>
</comment>
<protein>
    <recommendedName>
        <fullName evidence="4">Cupin</fullName>
    </recommendedName>
</protein>
<dbReference type="AlphaFoldDB" id="A0A1Q8CKQ3"/>
<gene>
    <name evidence="2" type="ORF">BU204_24640</name>
</gene>
<dbReference type="EMBL" id="MSIE01000047">
    <property type="protein sequence ID" value="OLF14928.1"/>
    <property type="molecule type" value="Genomic_DNA"/>
</dbReference>
<accession>A0A1Q8CKQ3</accession>
<evidence type="ECO:0000256" key="1">
    <source>
        <dbReference type="SAM" id="MobiDB-lite"/>
    </source>
</evidence>
<evidence type="ECO:0000313" key="3">
    <source>
        <dbReference type="Proteomes" id="UP000185596"/>
    </source>
</evidence>
<dbReference type="Proteomes" id="UP000185596">
    <property type="component" value="Unassembled WGS sequence"/>
</dbReference>
<proteinExistence type="predicted"/>
<dbReference type="RefSeq" id="WP_075128122.1">
    <property type="nucleotide sequence ID" value="NZ_MSIE01000047.1"/>
</dbReference>
<feature type="region of interest" description="Disordered" evidence="1">
    <location>
        <begin position="80"/>
        <end position="103"/>
    </location>
</feature>
<evidence type="ECO:0008006" key="4">
    <source>
        <dbReference type="Google" id="ProtNLM"/>
    </source>
</evidence>
<dbReference type="OrthoDB" id="7060081at2"/>
<dbReference type="SUPFAM" id="SSF51182">
    <property type="entry name" value="RmlC-like cupins"/>
    <property type="match status" value="1"/>
</dbReference>
<dbReference type="InterPro" id="IPR014710">
    <property type="entry name" value="RmlC-like_jellyroll"/>
</dbReference>
<name>A0A1Q8CKQ3_9PSEU</name>
<reference evidence="2 3" key="1">
    <citation type="submission" date="2016-12" db="EMBL/GenBank/DDBJ databases">
        <title>The draft genome sequence of Actinophytocola sp. 11-183.</title>
        <authorList>
            <person name="Wang W."/>
            <person name="Yuan L."/>
        </authorList>
    </citation>
    <scope>NUCLEOTIDE SEQUENCE [LARGE SCALE GENOMIC DNA]</scope>
    <source>
        <strain evidence="2 3">11-183</strain>
    </source>
</reference>
<sequence>MTHSVDASDWRWGDELDAVAAAPNSHRVIFENEHVRVLEVTLEPGAHEPEHTHRWPSVMWADQPARIRYRIGDEVTFESADPMPARGELTGDWNKPEGPHSVENIDTVPLHAIRVELKNV</sequence>
<evidence type="ECO:0000313" key="2">
    <source>
        <dbReference type="EMBL" id="OLF14928.1"/>
    </source>
</evidence>
<dbReference type="STRING" id="1912961.BU204_24640"/>
<dbReference type="InterPro" id="IPR011051">
    <property type="entry name" value="RmlC_Cupin_sf"/>
</dbReference>
<dbReference type="Gene3D" id="2.60.120.10">
    <property type="entry name" value="Jelly Rolls"/>
    <property type="match status" value="1"/>
</dbReference>